<keyword evidence="5" id="KW-0472">Membrane</keyword>
<keyword evidence="5" id="KW-1133">Transmembrane helix</keyword>
<comment type="caution">
    <text evidence="7">The sequence shown here is derived from an EMBL/GenBank/DDBJ whole genome shotgun (WGS) entry which is preliminary data.</text>
</comment>
<dbReference type="OrthoDB" id="419317at2759"/>
<keyword evidence="8" id="KW-1185">Reference proteome</keyword>
<feature type="transmembrane region" description="Helical" evidence="5">
    <location>
        <begin position="166"/>
        <end position="184"/>
    </location>
</feature>
<dbReference type="GO" id="GO:0008270">
    <property type="term" value="F:zinc ion binding"/>
    <property type="evidence" value="ECO:0007669"/>
    <property type="project" value="UniProtKB-KW"/>
</dbReference>
<keyword evidence="3" id="KW-0833">Ubl conjugation pathway</keyword>
<evidence type="ECO:0000313" key="7">
    <source>
        <dbReference type="EMBL" id="ETO17020.1"/>
    </source>
</evidence>
<dbReference type="SMART" id="SM00647">
    <property type="entry name" value="IBR"/>
    <property type="match status" value="1"/>
</dbReference>
<evidence type="ECO:0000259" key="6">
    <source>
        <dbReference type="SMART" id="SM00647"/>
    </source>
</evidence>
<dbReference type="EMBL" id="ASPP01017450">
    <property type="protein sequence ID" value="ETO17020.1"/>
    <property type="molecule type" value="Genomic_DNA"/>
</dbReference>
<keyword evidence="4" id="KW-0862">Zinc</keyword>
<protein>
    <recommendedName>
        <fullName evidence="6">IBR domain-containing protein</fullName>
    </recommendedName>
</protein>
<dbReference type="Proteomes" id="UP000023152">
    <property type="component" value="Unassembled WGS sequence"/>
</dbReference>
<reference evidence="7 8" key="1">
    <citation type="journal article" date="2013" name="Curr. Biol.">
        <title>The Genome of the Foraminiferan Reticulomyxa filosa.</title>
        <authorList>
            <person name="Glockner G."/>
            <person name="Hulsmann N."/>
            <person name="Schleicher M."/>
            <person name="Noegel A.A."/>
            <person name="Eichinger L."/>
            <person name="Gallinger C."/>
            <person name="Pawlowski J."/>
            <person name="Sierra R."/>
            <person name="Euteneuer U."/>
            <person name="Pillet L."/>
            <person name="Moustafa A."/>
            <person name="Platzer M."/>
            <person name="Groth M."/>
            <person name="Szafranski K."/>
            <person name="Schliwa M."/>
        </authorList>
    </citation>
    <scope>NUCLEOTIDE SEQUENCE [LARGE SCALE GENOMIC DNA]</scope>
</reference>
<dbReference type="AlphaFoldDB" id="X6MV89"/>
<name>X6MV89_RETFI</name>
<feature type="domain" description="IBR" evidence="6">
    <location>
        <begin position="67"/>
        <end position="134"/>
    </location>
</feature>
<evidence type="ECO:0000313" key="8">
    <source>
        <dbReference type="Proteomes" id="UP000023152"/>
    </source>
</evidence>
<dbReference type="SUPFAM" id="SSF57850">
    <property type="entry name" value="RING/U-box"/>
    <property type="match status" value="1"/>
</dbReference>
<keyword evidence="2" id="KW-0863">Zinc-finger</keyword>
<evidence type="ECO:0000256" key="4">
    <source>
        <dbReference type="ARBA" id="ARBA00022833"/>
    </source>
</evidence>
<sequence>MPCGHAIGCYTMFEYMKSVLNRDMYSYKILCPAVIEDKIKTTYTICGKEWDWQLVAAVADLNENEYTQYTDIITNRFMEAKEIKTCPSCLGKCIRGKYLNVFRTKCLGCNSDFCWACEQPWQSEGQQICGNQNCPLWETQKLLETCDLKVSSDVKMPPFRACPACLSVPMYFFAIFILLFFFFAK</sequence>
<evidence type="ECO:0000256" key="3">
    <source>
        <dbReference type="ARBA" id="ARBA00022786"/>
    </source>
</evidence>
<keyword evidence="1" id="KW-0479">Metal-binding</keyword>
<proteinExistence type="predicted"/>
<keyword evidence="5" id="KW-0812">Transmembrane</keyword>
<gene>
    <name evidence="7" type="ORF">RFI_20322</name>
</gene>
<dbReference type="InterPro" id="IPR002867">
    <property type="entry name" value="IBR_dom"/>
</dbReference>
<organism evidence="7 8">
    <name type="scientific">Reticulomyxa filosa</name>
    <dbReference type="NCBI Taxonomy" id="46433"/>
    <lineage>
        <taxon>Eukaryota</taxon>
        <taxon>Sar</taxon>
        <taxon>Rhizaria</taxon>
        <taxon>Retaria</taxon>
        <taxon>Foraminifera</taxon>
        <taxon>Monothalamids</taxon>
        <taxon>Reticulomyxidae</taxon>
        <taxon>Reticulomyxa</taxon>
    </lineage>
</organism>
<evidence type="ECO:0000256" key="5">
    <source>
        <dbReference type="SAM" id="Phobius"/>
    </source>
</evidence>
<evidence type="ECO:0000256" key="1">
    <source>
        <dbReference type="ARBA" id="ARBA00022723"/>
    </source>
</evidence>
<accession>X6MV89</accession>
<evidence type="ECO:0000256" key="2">
    <source>
        <dbReference type="ARBA" id="ARBA00022771"/>
    </source>
</evidence>